<name>A0ABM7PA27_9BACT</name>
<feature type="transmembrane region" description="Helical" evidence="1">
    <location>
        <begin position="457"/>
        <end position="478"/>
    </location>
</feature>
<protein>
    <submittedName>
        <fullName evidence="3">Phage tail tape measure protein</fullName>
    </submittedName>
</protein>
<evidence type="ECO:0000259" key="2">
    <source>
        <dbReference type="Pfam" id="PF10145"/>
    </source>
</evidence>
<keyword evidence="1" id="KW-0812">Transmembrane</keyword>
<dbReference type="InterPro" id="IPR010090">
    <property type="entry name" value="Phage_tape_meas"/>
</dbReference>
<proteinExistence type="predicted"/>
<keyword evidence="4" id="KW-1185">Reference proteome</keyword>
<keyword evidence="1" id="KW-0472">Membrane</keyword>
<feature type="transmembrane region" description="Helical" evidence="1">
    <location>
        <begin position="381"/>
        <end position="402"/>
    </location>
</feature>
<gene>
    <name evidence="3" type="ORF">PSDVSF_32050</name>
</gene>
<sequence length="595" mass="62269">MSAKLQKLSFIIDLLDRVSGPVGKIQKKLNFMADASQKAFSQVGTGAAGMGAAGYGLLKFIQPAEEMRQAVGEVASLEVDPAVLKGLSSSALQYSIKYGRAADGFVSSSYDIQSAINGLQGNELALFTNAGNVLATATKSDGGTITDYMGTMYGIFQEEAERMGKGNWIEQLAGQTATAVQMFKTTGSKWAAGWTALGANATSAGVGITEQMAVLGKLQATMSGSEAGTKYKAFLTGAGKAQDKLNLSFVDSNGNMLGMLDILGKLKGKFGDSMSVDESDLLKDAFGSDEAVSLIKLLMADTKGLAVSMDKLGQVKGMEKAEKMAAHMVTPLQRASQGVKGITIALGNGLAPALDPIINGFADASASMVEWMGKYPNLTRWIGYGIIVVTAMVAAMGALALVSGLMKLSMISLAGPIGAAKWAMALFTKEGILGKAVMMAFQGVMWLVNAAMAANPVVLITLAIIALIAAVAAAVYWWDDLKAAFLDTSWGQAIMSVIDWVLDGLMALINPIGFVVDNFSAIASFLGFGSESEAPTSSPSLDASRRAVVPPGGVANQIAKTVNANRSESRTIGKQENHFHGVDTMTMKEQLMMEG</sequence>
<feature type="domain" description="Phage tail tape measure protein" evidence="2">
    <location>
        <begin position="90"/>
        <end position="287"/>
    </location>
</feature>
<reference evidence="3" key="1">
    <citation type="journal article" date="2022" name="Arch. Microbiol.">
        <title>Pseudodesulfovibrio sediminis sp. nov., a mesophilic and neutrophilic sulfate-reducing bacterium isolated from sediment of a brackish lake.</title>
        <authorList>
            <person name="Takahashi A."/>
            <person name="Kojima H."/>
            <person name="Watanabe M."/>
            <person name="Fukui M."/>
        </authorList>
    </citation>
    <scope>NUCLEOTIDE SEQUENCE</scope>
    <source>
        <strain evidence="3">SF6</strain>
    </source>
</reference>
<dbReference type="Proteomes" id="UP001053296">
    <property type="component" value="Chromosome"/>
</dbReference>
<keyword evidence="1" id="KW-1133">Transmembrane helix</keyword>
<dbReference type="Pfam" id="PF10145">
    <property type="entry name" value="PhageMin_Tail"/>
    <property type="match status" value="1"/>
</dbReference>
<evidence type="ECO:0000313" key="3">
    <source>
        <dbReference type="EMBL" id="BCS89963.1"/>
    </source>
</evidence>
<evidence type="ECO:0000256" key="1">
    <source>
        <dbReference type="SAM" id="Phobius"/>
    </source>
</evidence>
<accession>A0ABM7PA27</accession>
<organism evidence="3 4">
    <name type="scientific">Pseudodesulfovibrio sediminis</name>
    <dbReference type="NCBI Taxonomy" id="2810563"/>
    <lineage>
        <taxon>Bacteria</taxon>
        <taxon>Pseudomonadati</taxon>
        <taxon>Thermodesulfobacteriota</taxon>
        <taxon>Desulfovibrionia</taxon>
        <taxon>Desulfovibrionales</taxon>
        <taxon>Desulfovibrionaceae</taxon>
    </lineage>
</organism>
<dbReference type="RefSeq" id="WP_229591911.1">
    <property type="nucleotide sequence ID" value="NZ_AP024485.1"/>
</dbReference>
<evidence type="ECO:0000313" key="4">
    <source>
        <dbReference type="Proteomes" id="UP001053296"/>
    </source>
</evidence>
<dbReference type="EMBL" id="AP024485">
    <property type="protein sequence ID" value="BCS89963.1"/>
    <property type="molecule type" value="Genomic_DNA"/>
</dbReference>